<proteinExistence type="predicted"/>
<protein>
    <submittedName>
        <fullName evidence="2">Uncharacterized protein</fullName>
    </submittedName>
</protein>
<accession>A0ABW4SCQ6</accession>
<keyword evidence="3" id="KW-1185">Reference proteome</keyword>
<feature type="transmembrane region" description="Helical" evidence="1">
    <location>
        <begin position="90"/>
        <end position="111"/>
    </location>
</feature>
<reference evidence="3" key="1">
    <citation type="journal article" date="2019" name="Int. J. Syst. Evol. Microbiol.">
        <title>The Global Catalogue of Microorganisms (GCM) 10K type strain sequencing project: providing services to taxonomists for standard genome sequencing and annotation.</title>
        <authorList>
            <consortium name="The Broad Institute Genomics Platform"/>
            <consortium name="The Broad Institute Genome Sequencing Center for Infectious Disease"/>
            <person name="Wu L."/>
            <person name="Ma J."/>
        </authorList>
    </citation>
    <scope>NUCLEOTIDE SEQUENCE [LARGE SCALE GENOMIC DNA]</scope>
    <source>
        <strain evidence="3">CGMCC 4.7177</strain>
    </source>
</reference>
<sequence>MVIKQGILKSIFYGLLSGLFLTVFLKMVEMLTSNKVYTLLLNVDYIPYLNQYEFSEPVEVVFHLIISVALSVCLYILIMRLKINSRNKVIYLSTAVCFIVGIALFPTTALSNRTPSITDLSSILFWLVGHILYGYILGFLLVNSVIKRK</sequence>
<keyword evidence="1" id="KW-0812">Transmembrane</keyword>
<dbReference type="Proteomes" id="UP001597218">
    <property type="component" value="Unassembled WGS sequence"/>
</dbReference>
<name>A0ABW4SCQ6_9BACL</name>
<evidence type="ECO:0000313" key="3">
    <source>
        <dbReference type="Proteomes" id="UP001597218"/>
    </source>
</evidence>
<feature type="transmembrane region" description="Helical" evidence="1">
    <location>
        <begin position="60"/>
        <end position="78"/>
    </location>
</feature>
<keyword evidence="1" id="KW-0472">Membrane</keyword>
<keyword evidence="1" id="KW-1133">Transmembrane helix</keyword>
<dbReference type="EMBL" id="JBHUGI010000006">
    <property type="protein sequence ID" value="MFD1927257.1"/>
    <property type="molecule type" value="Genomic_DNA"/>
</dbReference>
<comment type="caution">
    <text evidence="2">The sequence shown here is derived from an EMBL/GenBank/DDBJ whole genome shotgun (WGS) entry which is preliminary data.</text>
</comment>
<evidence type="ECO:0000256" key="1">
    <source>
        <dbReference type="SAM" id="Phobius"/>
    </source>
</evidence>
<dbReference type="RefSeq" id="WP_381535905.1">
    <property type="nucleotide sequence ID" value="NZ_JBHUGI010000006.1"/>
</dbReference>
<feature type="transmembrane region" description="Helical" evidence="1">
    <location>
        <begin position="12"/>
        <end position="32"/>
    </location>
</feature>
<gene>
    <name evidence="2" type="ORF">ACFSFY_04170</name>
</gene>
<organism evidence="2 3">
    <name type="scientific">Sporosarcina siberiensis</name>
    <dbReference type="NCBI Taxonomy" id="1365606"/>
    <lineage>
        <taxon>Bacteria</taxon>
        <taxon>Bacillati</taxon>
        <taxon>Bacillota</taxon>
        <taxon>Bacilli</taxon>
        <taxon>Bacillales</taxon>
        <taxon>Caryophanaceae</taxon>
        <taxon>Sporosarcina</taxon>
    </lineage>
</organism>
<evidence type="ECO:0000313" key="2">
    <source>
        <dbReference type="EMBL" id="MFD1927257.1"/>
    </source>
</evidence>
<feature type="transmembrane region" description="Helical" evidence="1">
    <location>
        <begin position="123"/>
        <end position="146"/>
    </location>
</feature>